<keyword evidence="5 8" id="KW-0863">Zinc-finger</keyword>
<accession>A0A9W7XTF7</accession>
<dbReference type="Gene3D" id="3.30.160.60">
    <property type="entry name" value="Classic Zinc Finger"/>
    <property type="match status" value="3"/>
</dbReference>
<dbReference type="PROSITE" id="PS50157">
    <property type="entry name" value="ZINC_FINGER_C2H2_2"/>
    <property type="match status" value="4"/>
</dbReference>
<dbReference type="OrthoDB" id="654211at2759"/>
<feature type="domain" description="C2H2-type" evidence="10">
    <location>
        <begin position="49"/>
        <end position="78"/>
    </location>
</feature>
<feature type="region of interest" description="Disordered" evidence="9">
    <location>
        <begin position="254"/>
        <end position="297"/>
    </location>
</feature>
<feature type="domain" description="C2H2-type" evidence="10">
    <location>
        <begin position="109"/>
        <end position="138"/>
    </location>
</feature>
<feature type="domain" description="C2H2-type" evidence="10">
    <location>
        <begin position="19"/>
        <end position="48"/>
    </location>
</feature>
<protein>
    <recommendedName>
        <fullName evidence="10">C2H2-type domain-containing protein</fullName>
    </recommendedName>
</protein>
<dbReference type="GO" id="GO:0031519">
    <property type="term" value="C:PcG protein complex"/>
    <property type="evidence" value="ECO:0007669"/>
    <property type="project" value="TreeGrafter"/>
</dbReference>
<dbReference type="GO" id="GO:0000981">
    <property type="term" value="F:DNA-binding transcription factor activity, RNA polymerase II-specific"/>
    <property type="evidence" value="ECO:0007669"/>
    <property type="project" value="TreeGrafter"/>
</dbReference>
<dbReference type="PANTHER" id="PTHR14003">
    <property type="entry name" value="TRANSCRIPTIONAL REPRESSOR PROTEIN YY"/>
    <property type="match status" value="1"/>
</dbReference>
<keyword evidence="7" id="KW-0539">Nucleus</keyword>
<dbReference type="Proteomes" id="UP001149813">
    <property type="component" value="Unassembled WGS sequence"/>
</dbReference>
<dbReference type="EMBL" id="JANBOJ010000519">
    <property type="protein sequence ID" value="KAJ1719031.1"/>
    <property type="molecule type" value="Genomic_DNA"/>
</dbReference>
<dbReference type="GO" id="GO:0000785">
    <property type="term" value="C:chromatin"/>
    <property type="evidence" value="ECO:0007669"/>
    <property type="project" value="TreeGrafter"/>
</dbReference>
<dbReference type="Pfam" id="PF00096">
    <property type="entry name" value="zf-C2H2"/>
    <property type="match status" value="2"/>
</dbReference>
<comment type="subcellular location">
    <subcellularLocation>
        <location evidence="1">Nucleus</location>
    </subcellularLocation>
</comment>
<feature type="compositionally biased region" description="Acidic residues" evidence="9">
    <location>
        <begin position="287"/>
        <end position="297"/>
    </location>
</feature>
<dbReference type="InterPro" id="IPR036236">
    <property type="entry name" value="Znf_C2H2_sf"/>
</dbReference>
<evidence type="ECO:0000256" key="3">
    <source>
        <dbReference type="ARBA" id="ARBA00022723"/>
    </source>
</evidence>
<dbReference type="AlphaFoldDB" id="A0A9W7XTF7"/>
<evidence type="ECO:0000259" key="10">
    <source>
        <dbReference type="PROSITE" id="PS50157"/>
    </source>
</evidence>
<evidence type="ECO:0000256" key="9">
    <source>
        <dbReference type="SAM" id="MobiDB-lite"/>
    </source>
</evidence>
<dbReference type="GO" id="GO:0005667">
    <property type="term" value="C:transcription regulator complex"/>
    <property type="evidence" value="ECO:0007669"/>
    <property type="project" value="TreeGrafter"/>
</dbReference>
<evidence type="ECO:0000256" key="4">
    <source>
        <dbReference type="ARBA" id="ARBA00022737"/>
    </source>
</evidence>
<dbReference type="GO" id="GO:0000978">
    <property type="term" value="F:RNA polymerase II cis-regulatory region sequence-specific DNA binding"/>
    <property type="evidence" value="ECO:0007669"/>
    <property type="project" value="TreeGrafter"/>
</dbReference>
<sequence>MDISEITHSSLLRDKQRAHHCSWHDCLKSFTRKSDLKRHFRIHTNEKPYGCDHIGCGKRFVQKSALTVHLRTHSGEKPHCCQEPNCGKRFSDSSSLARHRHTHSGKRTYLCHFRGCNKQFYTKGAYNIHHRAHMDSLKHGRIRGASAISAAASDLSDLSDVSDSSSISDGCCSGPLDGSLSPVSSCPPTPSLSLPMVYSARAPAFDVCTIAPLGVSERPGLYPHHIVGHEPQHKQSSTYQQIVLNPLTYPTSTCRMGRSDTVSSFSSSSGGSTIAESPSPPPASLDSEAEAEADTESEYLGVLSSAASAQTPLPTIRHVLSATAEPRPQPHQSYRNIVRWSRTAIVASPAAHYAPY</sequence>
<reference evidence="11" key="1">
    <citation type="submission" date="2022-07" db="EMBL/GenBank/DDBJ databases">
        <title>Phylogenomic reconstructions and comparative analyses of Kickxellomycotina fungi.</title>
        <authorList>
            <person name="Reynolds N.K."/>
            <person name="Stajich J.E."/>
            <person name="Barry K."/>
            <person name="Grigoriev I.V."/>
            <person name="Crous P."/>
            <person name="Smith M.E."/>
        </authorList>
    </citation>
    <scope>NUCLEOTIDE SEQUENCE</scope>
    <source>
        <strain evidence="11">NBRC 32514</strain>
    </source>
</reference>
<dbReference type="FunFam" id="3.30.160.60:FF:001498">
    <property type="entry name" value="Zinc finger protein 404"/>
    <property type="match status" value="1"/>
</dbReference>
<dbReference type="FunFam" id="3.30.160.60:FF:002343">
    <property type="entry name" value="Zinc finger protein 33A"/>
    <property type="match status" value="1"/>
</dbReference>
<evidence type="ECO:0000256" key="5">
    <source>
        <dbReference type="ARBA" id="ARBA00022771"/>
    </source>
</evidence>
<proteinExistence type="inferred from homology"/>
<keyword evidence="12" id="KW-1185">Reference proteome</keyword>
<dbReference type="GO" id="GO:0008270">
    <property type="term" value="F:zinc ion binding"/>
    <property type="evidence" value="ECO:0007669"/>
    <property type="project" value="UniProtKB-KW"/>
</dbReference>
<dbReference type="PANTHER" id="PTHR14003:SF19">
    <property type="entry name" value="YY2 TRANSCRIPTION FACTOR"/>
    <property type="match status" value="1"/>
</dbReference>
<comment type="similarity">
    <text evidence="2">Belongs to the krueppel C2H2-type zinc-finger protein family.</text>
</comment>
<dbReference type="SUPFAM" id="SSF57667">
    <property type="entry name" value="beta-beta-alpha zinc fingers"/>
    <property type="match status" value="2"/>
</dbReference>
<evidence type="ECO:0000256" key="1">
    <source>
        <dbReference type="ARBA" id="ARBA00004123"/>
    </source>
</evidence>
<feature type="domain" description="C2H2-type" evidence="10">
    <location>
        <begin position="79"/>
        <end position="108"/>
    </location>
</feature>
<evidence type="ECO:0000313" key="11">
    <source>
        <dbReference type="EMBL" id="KAJ1719031.1"/>
    </source>
</evidence>
<evidence type="ECO:0000256" key="6">
    <source>
        <dbReference type="ARBA" id="ARBA00022833"/>
    </source>
</evidence>
<keyword evidence="3" id="KW-0479">Metal-binding</keyword>
<gene>
    <name evidence="11" type="ORF">LPJ53_006130</name>
</gene>
<evidence type="ECO:0000256" key="2">
    <source>
        <dbReference type="ARBA" id="ARBA00006991"/>
    </source>
</evidence>
<dbReference type="FunFam" id="3.30.160.60:FF:000125">
    <property type="entry name" value="Putative zinc finger protein 143"/>
    <property type="match status" value="1"/>
</dbReference>
<dbReference type="SMART" id="SM00355">
    <property type="entry name" value="ZnF_C2H2"/>
    <property type="match status" value="4"/>
</dbReference>
<name>A0A9W7XTF7_9FUNG</name>
<organism evidence="11 12">
    <name type="scientific">Coemansia erecta</name>
    <dbReference type="NCBI Taxonomy" id="147472"/>
    <lineage>
        <taxon>Eukaryota</taxon>
        <taxon>Fungi</taxon>
        <taxon>Fungi incertae sedis</taxon>
        <taxon>Zoopagomycota</taxon>
        <taxon>Kickxellomycotina</taxon>
        <taxon>Kickxellomycetes</taxon>
        <taxon>Kickxellales</taxon>
        <taxon>Kickxellaceae</taxon>
        <taxon>Coemansia</taxon>
    </lineage>
</organism>
<comment type="caution">
    <text evidence="11">The sequence shown here is derived from an EMBL/GenBank/DDBJ whole genome shotgun (WGS) entry which is preliminary data.</text>
</comment>
<keyword evidence="4" id="KW-0677">Repeat</keyword>
<evidence type="ECO:0000256" key="8">
    <source>
        <dbReference type="PROSITE-ProRule" id="PRU00042"/>
    </source>
</evidence>
<feature type="compositionally biased region" description="Low complexity" evidence="9">
    <location>
        <begin position="259"/>
        <end position="277"/>
    </location>
</feature>
<evidence type="ECO:0000313" key="12">
    <source>
        <dbReference type="Proteomes" id="UP001149813"/>
    </source>
</evidence>
<evidence type="ECO:0000256" key="7">
    <source>
        <dbReference type="ARBA" id="ARBA00023242"/>
    </source>
</evidence>
<dbReference type="PROSITE" id="PS00028">
    <property type="entry name" value="ZINC_FINGER_C2H2_1"/>
    <property type="match status" value="4"/>
</dbReference>
<dbReference type="InterPro" id="IPR013087">
    <property type="entry name" value="Znf_C2H2_type"/>
</dbReference>
<keyword evidence="6" id="KW-0862">Zinc</keyword>